<organism evidence="2 3">
    <name type="scientific">Ataeniobius toweri</name>
    <dbReference type="NCBI Taxonomy" id="208326"/>
    <lineage>
        <taxon>Eukaryota</taxon>
        <taxon>Metazoa</taxon>
        <taxon>Chordata</taxon>
        <taxon>Craniata</taxon>
        <taxon>Vertebrata</taxon>
        <taxon>Euteleostomi</taxon>
        <taxon>Actinopterygii</taxon>
        <taxon>Neopterygii</taxon>
        <taxon>Teleostei</taxon>
        <taxon>Neoteleostei</taxon>
        <taxon>Acanthomorphata</taxon>
        <taxon>Ovalentaria</taxon>
        <taxon>Atherinomorphae</taxon>
        <taxon>Cyprinodontiformes</taxon>
        <taxon>Goodeidae</taxon>
        <taxon>Ataeniobius</taxon>
    </lineage>
</organism>
<keyword evidence="1" id="KW-0472">Membrane</keyword>
<gene>
    <name evidence="2" type="ORF">ATANTOWER_029376</name>
</gene>
<sequence>MAGYALVWTAAGGACGLVAAASWGFCTVAASWLPWGSPLLLSGGFVIVPAVVHTGFTCLGGLWMSVARISVCGSSHILLHYIHKCAHTYTHRCLDSGVNRYTDVLY</sequence>
<name>A0ABU7B016_9TELE</name>
<evidence type="ECO:0008006" key="4">
    <source>
        <dbReference type="Google" id="ProtNLM"/>
    </source>
</evidence>
<dbReference type="EMBL" id="JAHUTI010037091">
    <property type="protein sequence ID" value="MED6243891.1"/>
    <property type="molecule type" value="Genomic_DNA"/>
</dbReference>
<keyword evidence="1" id="KW-0812">Transmembrane</keyword>
<dbReference type="Proteomes" id="UP001345963">
    <property type="component" value="Unassembled WGS sequence"/>
</dbReference>
<protein>
    <recommendedName>
        <fullName evidence="4">Secreted protein</fullName>
    </recommendedName>
</protein>
<accession>A0ABU7B016</accession>
<keyword evidence="1" id="KW-1133">Transmembrane helix</keyword>
<evidence type="ECO:0000313" key="3">
    <source>
        <dbReference type="Proteomes" id="UP001345963"/>
    </source>
</evidence>
<comment type="caution">
    <text evidence="2">The sequence shown here is derived from an EMBL/GenBank/DDBJ whole genome shotgun (WGS) entry which is preliminary data.</text>
</comment>
<evidence type="ECO:0000256" key="1">
    <source>
        <dbReference type="SAM" id="Phobius"/>
    </source>
</evidence>
<reference evidence="2 3" key="1">
    <citation type="submission" date="2021-07" db="EMBL/GenBank/DDBJ databases">
        <authorList>
            <person name="Palmer J.M."/>
        </authorList>
    </citation>
    <scope>NUCLEOTIDE SEQUENCE [LARGE SCALE GENOMIC DNA]</scope>
    <source>
        <strain evidence="2 3">AT_MEX2019</strain>
        <tissue evidence="2">Muscle</tissue>
    </source>
</reference>
<feature type="transmembrane region" description="Helical" evidence="1">
    <location>
        <begin position="44"/>
        <end position="66"/>
    </location>
</feature>
<evidence type="ECO:0000313" key="2">
    <source>
        <dbReference type="EMBL" id="MED6243891.1"/>
    </source>
</evidence>
<proteinExistence type="predicted"/>
<keyword evidence="3" id="KW-1185">Reference proteome</keyword>